<evidence type="ECO:0000313" key="1">
    <source>
        <dbReference type="EMBL" id="MBA8810553.1"/>
    </source>
</evidence>
<protein>
    <submittedName>
        <fullName evidence="1">Uncharacterized protein</fullName>
    </submittedName>
</protein>
<organism evidence="1 2">
    <name type="scientific">Promicromonospora sukumoe</name>
    <dbReference type="NCBI Taxonomy" id="88382"/>
    <lineage>
        <taxon>Bacteria</taxon>
        <taxon>Bacillati</taxon>
        <taxon>Actinomycetota</taxon>
        <taxon>Actinomycetes</taxon>
        <taxon>Micrococcales</taxon>
        <taxon>Promicromonosporaceae</taxon>
        <taxon>Promicromonospora</taxon>
    </lineage>
</organism>
<dbReference type="EMBL" id="JACGWV010000002">
    <property type="protein sequence ID" value="MBA8810553.1"/>
    <property type="molecule type" value="Genomic_DNA"/>
</dbReference>
<evidence type="ECO:0000313" key="2">
    <source>
        <dbReference type="Proteomes" id="UP000540568"/>
    </source>
</evidence>
<reference evidence="1 2" key="1">
    <citation type="submission" date="2020-07" db="EMBL/GenBank/DDBJ databases">
        <title>Sequencing the genomes of 1000 actinobacteria strains.</title>
        <authorList>
            <person name="Klenk H.-P."/>
        </authorList>
    </citation>
    <scope>NUCLEOTIDE SEQUENCE [LARGE SCALE GENOMIC DNA]</scope>
    <source>
        <strain evidence="1 2">DSM 44121</strain>
    </source>
</reference>
<sequence length="63" mass="7115">MPADDAKFEGKELSRIGDTPRVNWASRQVDVFVTQLGHFRYLAADLRKVGRWVANKVSGRRAA</sequence>
<gene>
    <name evidence="1" type="ORF">FHX71_004529</name>
</gene>
<dbReference type="Proteomes" id="UP000540568">
    <property type="component" value="Unassembled WGS sequence"/>
</dbReference>
<dbReference type="RefSeq" id="WP_182619639.1">
    <property type="nucleotide sequence ID" value="NZ_BAAATF010000015.1"/>
</dbReference>
<proteinExistence type="predicted"/>
<name>A0A7W3PG33_9MICO</name>
<dbReference type="AlphaFoldDB" id="A0A7W3PG33"/>
<accession>A0A7W3PG33</accession>
<comment type="caution">
    <text evidence="1">The sequence shown here is derived from an EMBL/GenBank/DDBJ whole genome shotgun (WGS) entry which is preliminary data.</text>
</comment>
<keyword evidence="2" id="KW-1185">Reference proteome</keyword>